<accession>A0AB34FYD1</accession>
<comment type="caution">
    <text evidence="3">The sequence shown here is derived from an EMBL/GenBank/DDBJ whole genome shotgun (WGS) entry which is preliminary data.</text>
</comment>
<dbReference type="PANTHER" id="PTHR43751:SF3">
    <property type="entry name" value="SULFATASE N-TERMINAL DOMAIN-CONTAINING PROTEIN"/>
    <property type="match status" value="1"/>
</dbReference>
<dbReference type="SUPFAM" id="SSF53649">
    <property type="entry name" value="Alkaline phosphatase-like"/>
    <property type="match status" value="1"/>
</dbReference>
<dbReference type="InterPro" id="IPR000917">
    <property type="entry name" value="Sulfatase_N"/>
</dbReference>
<keyword evidence="4" id="KW-1185">Reference proteome</keyword>
<feature type="domain" description="Sulfatase N-terminal" evidence="2">
    <location>
        <begin position="449"/>
        <end position="731"/>
    </location>
</feature>
<dbReference type="PANTHER" id="PTHR43751">
    <property type="entry name" value="SULFATASE"/>
    <property type="match status" value="1"/>
</dbReference>
<organism evidence="3 4">
    <name type="scientific">Purpureocillium lavendulum</name>
    <dbReference type="NCBI Taxonomy" id="1247861"/>
    <lineage>
        <taxon>Eukaryota</taxon>
        <taxon>Fungi</taxon>
        <taxon>Dikarya</taxon>
        <taxon>Ascomycota</taxon>
        <taxon>Pezizomycotina</taxon>
        <taxon>Sordariomycetes</taxon>
        <taxon>Hypocreomycetidae</taxon>
        <taxon>Hypocreales</taxon>
        <taxon>Ophiocordycipitaceae</taxon>
        <taxon>Purpureocillium</taxon>
    </lineage>
</organism>
<evidence type="ECO:0000313" key="4">
    <source>
        <dbReference type="Proteomes" id="UP001163105"/>
    </source>
</evidence>
<keyword evidence="1" id="KW-0472">Membrane</keyword>
<dbReference type="InterPro" id="IPR017850">
    <property type="entry name" value="Alkaline_phosphatase_core_sf"/>
</dbReference>
<dbReference type="InterPro" id="IPR052701">
    <property type="entry name" value="GAG_Ulvan_Degrading_Sulfatases"/>
</dbReference>
<sequence length="881" mass="98427">MDRHSPASSSSRVGHGLVAHVVSRLRGVRRLALATGSRFTNCRFVFALSALAVLGAKVVHIYTHLSALATVFIVRWGYSFFAQDIVLLMILRLLLDGWLYGPRSTGFLRGVASFVGALFIGLVTILNVINICFFVVSGSEIHWRNVGLAGDAAGRALLLSGLLSSILVIGALVVLAWLLQDVLYAAVGLLTDIVSWPVAPRARARLCKTRFDSSTSEYTELPQGDIESAAKSEDVGQGRASRCGLSWGAIRSWPWPRIFHHVSYGLAAVALLAQAILCAIRPDESSLTFMSWTPALLPFVDFKTSAGNMGKVVVHNATSIYHDWDDRTALLDPIPLPWLPKERLDGFEDWYDNKKHYVASADPLRISNLDQELLPELRNLKDVPIRHIMTIVLESTRKDVFPIKNWGANPARLRDSWDDKKLPPEALERLKTLTPTAKYVTGDFDDQFESPEIKNGTARGGLNFNDAYTTSTYTLKSLTGSLCGVMPLTADFNLEYLHHIYQPCLPHIAAALNTLQHDDNGTHGFGGYDWTSTFMQSVTLTYDNFGRLMKKIGFPEEGLIDKEYLQSDSAKFGKIDLPDVNYFGFEETPLEDYIRDQFETAKKNNGRAFITHVTSTSHHPYAMPESEKYVPLAKGLDDLSHYINAIGYDDRWLGKILGFLDDLGVANETLVIFVGDHGLSIPENDILASYYNPNIANNHVPLVFSHPMLPPITIDDAISTQQILPTVLDLLIETGSLSGAGAKAAKDLLQNYEAQSLLRPVRKTLEVKAKPDQETPAGELANWQFTNINPGRAMLGLRDARHKYFRMVVPVVDNVEWRFTYIKHDHREAHPVVGFDFAEFQKQVAERHGKEAARWVEEGAFVARWFVEENSKRWRYGPYEA</sequence>
<dbReference type="Pfam" id="PF00884">
    <property type="entry name" value="Sulfatase"/>
    <property type="match status" value="1"/>
</dbReference>
<dbReference type="Gene3D" id="3.40.720.10">
    <property type="entry name" value="Alkaline Phosphatase, subunit A"/>
    <property type="match status" value="1"/>
</dbReference>
<evidence type="ECO:0000256" key="1">
    <source>
        <dbReference type="SAM" id="Phobius"/>
    </source>
</evidence>
<feature type="transmembrane region" description="Helical" evidence="1">
    <location>
        <begin position="107"/>
        <end position="136"/>
    </location>
</feature>
<reference evidence="3" key="1">
    <citation type="submission" date="2023-01" db="EMBL/GenBank/DDBJ databases">
        <title>The growth and conidiation of Purpureocillium lavendulum are regulated by nitrogen source and histone H3K14 acetylation.</title>
        <authorList>
            <person name="Tang P."/>
            <person name="Han J."/>
            <person name="Zhang C."/>
            <person name="Tang P."/>
            <person name="Qi F."/>
            <person name="Zhang K."/>
            <person name="Liang L."/>
        </authorList>
    </citation>
    <scope>NUCLEOTIDE SEQUENCE</scope>
    <source>
        <strain evidence="3">YMF1.00683</strain>
    </source>
</reference>
<gene>
    <name evidence="3" type="ORF">O9K51_04840</name>
</gene>
<keyword evidence="1" id="KW-1133">Transmembrane helix</keyword>
<proteinExistence type="predicted"/>
<evidence type="ECO:0000259" key="2">
    <source>
        <dbReference type="Pfam" id="PF00884"/>
    </source>
</evidence>
<dbReference type="Proteomes" id="UP001163105">
    <property type="component" value="Unassembled WGS sequence"/>
</dbReference>
<feature type="transmembrane region" description="Helical" evidence="1">
    <location>
        <begin position="156"/>
        <end position="179"/>
    </location>
</feature>
<keyword evidence="1" id="KW-0812">Transmembrane</keyword>
<dbReference type="AlphaFoldDB" id="A0AB34FYD1"/>
<feature type="transmembrane region" description="Helical" evidence="1">
    <location>
        <begin position="44"/>
        <end position="63"/>
    </location>
</feature>
<evidence type="ECO:0000313" key="3">
    <source>
        <dbReference type="EMBL" id="KAJ6443661.1"/>
    </source>
</evidence>
<protein>
    <submittedName>
        <fullName evidence="3">Sulfatase domain-containingprotein</fullName>
    </submittedName>
</protein>
<feature type="transmembrane region" description="Helical" evidence="1">
    <location>
        <begin position="75"/>
        <end position="95"/>
    </location>
</feature>
<name>A0AB34FYD1_9HYPO</name>
<dbReference type="EMBL" id="JAQHRD010000003">
    <property type="protein sequence ID" value="KAJ6443661.1"/>
    <property type="molecule type" value="Genomic_DNA"/>
</dbReference>